<sequence length="147" mass="16903">MDFIPDWAHSLIEGYTPAYLQPVHAAVGAARRHLLPLIDNVVQHPDIASVALLLIVLVISLKILDMLRRAVVFWITMAIRLIFWAGLLFAGLYLYNRGLEDTVDDIFNLGHNWKENYEHYSYQADQARRFHRQVYGRGGNRRGGTWG</sequence>
<keyword evidence="3" id="KW-1185">Reference proteome</keyword>
<proteinExistence type="predicted"/>
<dbReference type="OrthoDB" id="3559694at2759"/>
<dbReference type="AlphaFoldDB" id="A0A9P4VUN6"/>
<dbReference type="InterPro" id="IPR024316">
    <property type="entry name" value="APQ12"/>
</dbReference>
<reference evidence="2" key="1">
    <citation type="journal article" date="2020" name="Stud. Mycol.">
        <title>101 Dothideomycetes genomes: a test case for predicting lifestyles and emergence of pathogens.</title>
        <authorList>
            <person name="Haridas S."/>
            <person name="Albert R."/>
            <person name="Binder M."/>
            <person name="Bloem J."/>
            <person name="Labutti K."/>
            <person name="Salamov A."/>
            <person name="Andreopoulos B."/>
            <person name="Baker S."/>
            <person name="Barry K."/>
            <person name="Bills G."/>
            <person name="Bluhm B."/>
            <person name="Cannon C."/>
            <person name="Castanera R."/>
            <person name="Culley D."/>
            <person name="Daum C."/>
            <person name="Ezra D."/>
            <person name="Gonzalez J."/>
            <person name="Henrissat B."/>
            <person name="Kuo A."/>
            <person name="Liang C."/>
            <person name="Lipzen A."/>
            <person name="Lutzoni F."/>
            <person name="Magnuson J."/>
            <person name="Mondo S."/>
            <person name="Nolan M."/>
            <person name="Ohm R."/>
            <person name="Pangilinan J."/>
            <person name="Park H.-J."/>
            <person name="Ramirez L."/>
            <person name="Alfaro M."/>
            <person name="Sun H."/>
            <person name="Tritt A."/>
            <person name="Yoshinaga Y."/>
            <person name="Zwiers L.-H."/>
            <person name="Turgeon B."/>
            <person name="Goodwin S."/>
            <person name="Spatafora J."/>
            <person name="Crous P."/>
            <person name="Grigoriev I."/>
        </authorList>
    </citation>
    <scope>NUCLEOTIDE SEQUENCE</scope>
    <source>
        <strain evidence="2">CBS 101060</strain>
    </source>
</reference>
<accession>A0A9P4VUN6</accession>
<keyword evidence="1" id="KW-0812">Transmembrane</keyword>
<evidence type="ECO:0000313" key="3">
    <source>
        <dbReference type="Proteomes" id="UP000799429"/>
    </source>
</evidence>
<keyword evidence="1" id="KW-0472">Membrane</keyword>
<gene>
    <name evidence="2" type="ORF">M501DRAFT_1013532</name>
</gene>
<comment type="caution">
    <text evidence="2">The sequence shown here is derived from an EMBL/GenBank/DDBJ whole genome shotgun (WGS) entry which is preliminary data.</text>
</comment>
<feature type="transmembrane region" description="Helical" evidence="1">
    <location>
        <begin position="47"/>
        <end position="64"/>
    </location>
</feature>
<name>A0A9P4VUN6_9PEZI</name>
<evidence type="ECO:0000313" key="2">
    <source>
        <dbReference type="EMBL" id="KAF2842172.1"/>
    </source>
</evidence>
<feature type="transmembrane region" description="Helical" evidence="1">
    <location>
        <begin position="71"/>
        <end position="95"/>
    </location>
</feature>
<protein>
    <submittedName>
        <fullName evidence="2">Uncharacterized protein</fullName>
    </submittedName>
</protein>
<dbReference type="EMBL" id="MU006090">
    <property type="protein sequence ID" value="KAF2842172.1"/>
    <property type="molecule type" value="Genomic_DNA"/>
</dbReference>
<evidence type="ECO:0000256" key="1">
    <source>
        <dbReference type="SAM" id="Phobius"/>
    </source>
</evidence>
<dbReference type="Proteomes" id="UP000799429">
    <property type="component" value="Unassembled WGS sequence"/>
</dbReference>
<keyword evidence="1" id="KW-1133">Transmembrane helix</keyword>
<organism evidence="2 3">
    <name type="scientific">Patellaria atrata CBS 101060</name>
    <dbReference type="NCBI Taxonomy" id="1346257"/>
    <lineage>
        <taxon>Eukaryota</taxon>
        <taxon>Fungi</taxon>
        <taxon>Dikarya</taxon>
        <taxon>Ascomycota</taxon>
        <taxon>Pezizomycotina</taxon>
        <taxon>Dothideomycetes</taxon>
        <taxon>Dothideomycetes incertae sedis</taxon>
        <taxon>Patellariales</taxon>
        <taxon>Patellariaceae</taxon>
        <taxon>Patellaria</taxon>
    </lineage>
</organism>
<dbReference type="Pfam" id="PF12716">
    <property type="entry name" value="Apq12"/>
    <property type="match status" value="1"/>
</dbReference>